<accession>A0A1J9QRA1</accession>
<dbReference type="AlphaFoldDB" id="A0A1J9QRA1"/>
<evidence type="ECO:0000256" key="1">
    <source>
        <dbReference type="SAM" id="Phobius"/>
    </source>
</evidence>
<protein>
    <submittedName>
        <fullName evidence="2">Uncharacterized protein</fullName>
    </submittedName>
</protein>
<keyword evidence="1" id="KW-0472">Membrane</keyword>
<organism evidence="2 3">
    <name type="scientific">Emergomyces pasteurianus Ep9510</name>
    <dbReference type="NCBI Taxonomy" id="1447872"/>
    <lineage>
        <taxon>Eukaryota</taxon>
        <taxon>Fungi</taxon>
        <taxon>Dikarya</taxon>
        <taxon>Ascomycota</taxon>
        <taxon>Pezizomycotina</taxon>
        <taxon>Eurotiomycetes</taxon>
        <taxon>Eurotiomycetidae</taxon>
        <taxon>Onygenales</taxon>
        <taxon>Ajellomycetaceae</taxon>
        <taxon>Emergomyces</taxon>
    </lineage>
</organism>
<comment type="caution">
    <text evidence="2">The sequence shown here is derived from an EMBL/GenBank/DDBJ whole genome shotgun (WGS) entry which is preliminary data.</text>
</comment>
<keyword evidence="1" id="KW-1133">Transmembrane helix</keyword>
<dbReference type="VEuPathDB" id="FungiDB:AJ78_01584"/>
<dbReference type="EMBL" id="LGRN01000036">
    <property type="protein sequence ID" value="OJD18404.1"/>
    <property type="molecule type" value="Genomic_DNA"/>
</dbReference>
<dbReference type="Proteomes" id="UP000182235">
    <property type="component" value="Unassembled WGS sequence"/>
</dbReference>
<evidence type="ECO:0000313" key="3">
    <source>
        <dbReference type="Proteomes" id="UP000182235"/>
    </source>
</evidence>
<dbReference type="OrthoDB" id="5979581at2759"/>
<reference evidence="2 3" key="1">
    <citation type="submission" date="2015-07" db="EMBL/GenBank/DDBJ databases">
        <title>Emmonsia species relationships and genome sequence.</title>
        <authorList>
            <consortium name="The Broad Institute Genomics Platform"/>
            <person name="Cuomo C.A."/>
            <person name="Munoz J.F."/>
            <person name="Imamovic A."/>
            <person name="Priest M.E."/>
            <person name="Young S."/>
            <person name="Clay O.K."/>
            <person name="McEwen J.G."/>
        </authorList>
    </citation>
    <scope>NUCLEOTIDE SEQUENCE [LARGE SCALE GENOMIC DNA]</scope>
    <source>
        <strain evidence="2 3">UAMH 9510</strain>
    </source>
</reference>
<sequence length="79" mass="9087">MSGGLDTRLLINWDLGLPPLYGLLMILKTLLRLYNYPSPRKFINEMSVYDSQQFELLKTFDQVVLSDFNSAVQGDEKKS</sequence>
<proteinExistence type="predicted"/>
<name>A0A1J9QRA1_9EURO</name>
<evidence type="ECO:0000313" key="2">
    <source>
        <dbReference type="EMBL" id="OJD18404.1"/>
    </source>
</evidence>
<gene>
    <name evidence="2" type="ORF">AJ78_01584</name>
</gene>
<feature type="transmembrane region" description="Helical" evidence="1">
    <location>
        <begin position="20"/>
        <end position="36"/>
    </location>
</feature>
<keyword evidence="3" id="KW-1185">Reference proteome</keyword>
<keyword evidence="1" id="KW-0812">Transmembrane</keyword>
<dbReference type="STRING" id="1447872.A0A1J9QRA1"/>